<accession>A0A9J6BN67</accession>
<dbReference type="GO" id="GO:0007173">
    <property type="term" value="P:epidermal growth factor receptor signaling pathway"/>
    <property type="evidence" value="ECO:0007669"/>
    <property type="project" value="InterPro"/>
</dbReference>
<feature type="compositionally biased region" description="Basic residues" evidence="1">
    <location>
        <begin position="276"/>
        <end position="298"/>
    </location>
</feature>
<dbReference type="PROSITE" id="PS01186">
    <property type="entry name" value="EGF_2"/>
    <property type="match status" value="1"/>
</dbReference>
<keyword evidence="6" id="KW-1185">Reference proteome</keyword>
<evidence type="ECO:0000313" key="6">
    <source>
        <dbReference type="Proteomes" id="UP001107558"/>
    </source>
</evidence>
<feature type="domain" description="EGF-like" evidence="3 4">
    <location>
        <begin position="138"/>
        <end position="149"/>
    </location>
</feature>
<feature type="signal peptide" evidence="2">
    <location>
        <begin position="1"/>
        <end position="22"/>
    </location>
</feature>
<evidence type="ECO:0000313" key="5">
    <source>
        <dbReference type="EMBL" id="KAG5670875.1"/>
    </source>
</evidence>
<evidence type="ECO:0000256" key="2">
    <source>
        <dbReference type="SAM" id="SignalP"/>
    </source>
</evidence>
<dbReference type="GO" id="GO:0005154">
    <property type="term" value="F:epidermal growth factor receptor binding"/>
    <property type="evidence" value="ECO:0007669"/>
    <property type="project" value="InterPro"/>
</dbReference>
<dbReference type="InterPro" id="IPR000742">
    <property type="entry name" value="EGF"/>
</dbReference>
<name>A0A9J6BN67_POLVA</name>
<dbReference type="Proteomes" id="UP001107558">
    <property type="component" value="Chromosome 3"/>
</dbReference>
<feature type="region of interest" description="Disordered" evidence="1">
    <location>
        <begin position="257"/>
        <end position="298"/>
    </location>
</feature>
<dbReference type="InterPro" id="IPR043403">
    <property type="entry name" value="Gurken/Spitz"/>
</dbReference>
<organism evidence="5 6">
    <name type="scientific">Polypedilum vanderplanki</name>
    <name type="common">Sleeping chironomid midge</name>
    <dbReference type="NCBI Taxonomy" id="319348"/>
    <lineage>
        <taxon>Eukaryota</taxon>
        <taxon>Metazoa</taxon>
        <taxon>Ecdysozoa</taxon>
        <taxon>Arthropoda</taxon>
        <taxon>Hexapoda</taxon>
        <taxon>Insecta</taxon>
        <taxon>Pterygota</taxon>
        <taxon>Neoptera</taxon>
        <taxon>Endopterygota</taxon>
        <taxon>Diptera</taxon>
        <taxon>Nematocera</taxon>
        <taxon>Chironomoidea</taxon>
        <taxon>Chironomidae</taxon>
        <taxon>Chironominae</taxon>
        <taxon>Polypedilum</taxon>
        <taxon>Polypedilum</taxon>
    </lineage>
</organism>
<sequence length="298" mass="33869">MRTIILTFIILLLSTVVHVTDSCSSWQRRERPKTRVIEKEQPAIETTTEQLIEVTSSTIAPSSSECPVCKCNQDSSTTSTTTTTTISPPPPPVVSRDTNLFKINGIPCPKEEKYKYFCGGRGRCFMIMFSEIDFVIGCECDSPYMGLRCEEKRLDGYYGTGLKTYDQQDGFIIPKESKDVPIEEDSVFQGRLPEMGYVDGDYELPETEGVFFLNETTGEIIGGIPKKKSDVPPTKGFRYNDVWKTKEKENLIVQNDLDAEENDANVQNERDNDGRNRRHASIKKMRRGKTRRFHSTNE</sequence>
<dbReference type="GO" id="GO:0048018">
    <property type="term" value="F:receptor ligand activity"/>
    <property type="evidence" value="ECO:0007669"/>
    <property type="project" value="InterPro"/>
</dbReference>
<evidence type="ECO:0000256" key="1">
    <source>
        <dbReference type="SAM" id="MobiDB-lite"/>
    </source>
</evidence>
<evidence type="ECO:0000259" key="3">
    <source>
        <dbReference type="PROSITE" id="PS00022"/>
    </source>
</evidence>
<feature type="chain" id="PRO_5039923447" description="EGF-like domain-containing protein" evidence="2">
    <location>
        <begin position="23"/>
        <end position="298"/>
    </location>
</feature>
<keyword evidence="2" id="KW-0732">Signal</keyword>
<dbReference type="AlphaFoldDB" id="A0A9J6BN67"/>
<dbReference type="PANTHER" id="PTHR12332">
    <property type="entry name" value="KEREN-RELATED"/>
    <property type="match status" value="1"/>
</dbReference>
<evidence type="ECO:0000259" key="4">
    <source>
        <dbReference type="PROSITE" id="PS01186"/>
    </source>
</evidence>
<protein>
    <recommendedName>
        <fullName evidence="3 4">EGF-like domain-containing protein</fullName>
    </recommendedName>
</protein>
<dbReference type="EMBL" id="JADBJN010000003">
    <property type="protein sequence ID" value="KAG5670875.1"/>
    <property type="molecule type" value="Genomic_DNA"/>
</dbReference>
<reference evidence="5" key="1">
    <citation type="submission" date="2021-03" db="EMBL/GenBank/DDBJ databases">
        <title>Chromosome level genome of the anhydrobiotic midge Polypedilum vanderplanki.</title>
        <authorList>
            <person name="Yoshida Y."/>
            <person name="Kikawada T."/>
            <person name="Gusev O."/>
        </authorList>
    </citation>
    <scope>NUCLEOTIDE SEQUENCE</scope>
    <source>
        <strain evidence="5">NIAS01</strain>
        <tissue evidence="5">Whole body or cell culture</tissue>
    </source>
</reference>
<comment type="caution">
    <text evidence="5">The sequence shown here is derived from an EMBL/GenBank/DDBJ whole genome shotgun (WGS) entry which is preliminary data.</text>
</comment>
<dbReference type="PANTHER" id="PTHR12332:SF1">
    <property type="entry name" value="KEREN-RELATED"/>
    <property type="match status" value="1"/>
</dbReference>
<proteinExistence type="predicted"/>
<gene>
    <name evidence="5" type="ORF">PVAND_001107</name>
</gene>
<dbReference type="PROSITE" id="PS00022">
    <property type="entry name" value="EGF_1"/>
    <property type="match status" value="1"/>
</dbReference>